<dbReference type="Proteomes" id="UP000576821">
    <property type="component" value="Unassembled WGS sequence"/>
</dbReference>
<protein>
    <submittedName>
        <fullName evidence="19">Iron complex outermembrane receptor protein</fullName>
    </submittedName>
</protein>
<feature type="signal peptide" evidence="16">
    <location>
        <begin position="1"/>
        <end position="27"/>
    </location>
</feature>
<name>A0A846M6S1_9SPHN</name>
<evidence type="ECO:0000256" key="6">
    <source>
        <dbReference type="ARBA" id="ARBA00022692"/>
    </source>
</evidence>
<keyword evidence="3 14" id="KW-0813">Transport</keyword>
<accession>A0A846M6S1</accession>
<evidence type="ECO:0000256" key="10">
    <source>
        <dbReference type="ARBA" id="ARBA00023077"/>
    </source>
</evidence>
<dbReference type="Gene3D" id="2.170.130.10">
    <property type="entry name" value="TonB-dependent receptor, plug domain"/>
    <property type="match status" value="1"/>
</dbReference>
<comment type="subcellular location">
    <subcellularLocation>
        <location evidence="1 14">Cell outer membrane</location>
        <topology evidence="1 14">Multi-pass membrane protein</topology>
    </subcellularLocation>
</comment>
<keyword evidence="6 14" id="KW-0812">Transmembrane</keyword>
<evidence type="ECO:0000256" key="11">
    <source>
        <dbReference type="ARBA" id="ARBA00023136"/>
    </source>
</evidence>
<gene>
    <name evidence="19" type="ORF">FHS54_002987</name>
</gene>
<dbReference type="InterPro" id="IPR012910">
    <property type="entry name" value="Plug_dom"/>
</dbReference>
<dbReference type="FunFam" id="2.40.170.20:FF:000005">
    <property type="entry name" value="TonB-dependent siderophore receptor"/>
    <property type="match status" value="1"/>
</dbReference>
<dbReference type="GO" id="GO:0015344">
    <property type="term" value="F:siderophore uptake transmembrane transporter activity"/>
    <property type="evidence" value="ECO:0007669"/>
    <property type="project" value="TreeGrafter"/>
</dbReference>
<dbReference type="PROSITE" id="PS52016">
    <property type="entry name" value="TONB_DEPENDENT_REC_3"/>
    <property type="match status" value="1"/>
</dbReference>
<evidence type="ECO:0000313" key="20">
    <source>
        <dbReference type="Proteomes" id="UP000576821"/>
    </source>
</evidence>
<evidence type="ECO:0000259" key="18">
    <source>
        <dbReference type="Pfam" id="PF07715"/>
    </source>
</evidence>
<dbReference type="NCBIfam" id="TIGR01783">
    <property type="entry name" value="TonB-siderophor"/>
    <property type="match status" value="1"/>
</dbReference>
<feature type="chain" id="PRO_5032277844" evidence="16">
    <location>
        <begin position="28"/>
        <end position="735"/>
    </location>
</feature>
<comment type="caution">
    <text evidence="19">The sequence shown here is derived from an EMBL/GenBank/DDBJ whole genome shotgun (WGS) entry which is preliminary data.</text>
</comment>
<keyword evidence="8" id="KW-0408">Iron</keyword>
<dbReference type="AlphaFoldDB" id="A0A846M6S1"/>
<dbReference type="InterPro" id="IPR036942">
    <property type="entry name" value="Beta-barrel_TonB_sf"/>
</dbReference>
<evidence type="ECO:0000256" key="5">
    <source>
        <dbReference type="ARBA" id="ARBA00022496"/>
    </source>
</evidence>
<evidence type="ECO:0000256" key="12">
    <source>
        <dbReference type="ARBA" id="ARBA00023170"/>
    </source>
</evidence>
<evidence type="ECO:0000256" key="7">
    <source>
        <dbReference type="ARBA" id="ARBA00022729"/>
    </source>
</evidence>
<dbReference type="Gene3D" id="2.40.170.20">
    <property type="entry name" value="TonB-dependent receptor, beta-barrel domain"/>
    <property type="match status" value="1"/>
</dbReference>
<dbReference type="InterPro" id="IPR010105">
    <property type="entry name" value="TonB_sidphr_rcpt"/>
</dbReference>
<evidence type="ECO:0000259" key="17">
    <source>
        <dbReference type="Pfam" id="PF00593"/>
    </source>
</evidence>
<dbReference type="PANTHER" id="PTHR32552:SF68">
    <property type="entry name" value="FERRICHROME OUTER MEMBRANE TRANSPORTER_PHAGE RECEPTOR"/>
    <property type="match status" value="1"/>
</dbReference>
<keyword evidence="5" id="KW-0410">Iron transport</keyword>
<organism evidence="19 20">
    <name type="scientific">Sphingobium vermicomposti</name>
    <dbReference type="NCBI Taxonomy" id="529005"/>
    <lineage>
        <taxon>Bacteria</taxon>
        <taxon>Pseudomonadati</taxon>
        <taxon>Pseudomonadota</taxon>
        <taxon>Alphaproteobacteria</taxon>
        <taxon>Sphingomonadales</taxon>
        <taxon>Sphingomonadaceae</taxon>
        <taxon>Sphingobium</taxon>
    </lineage>
</organism>
<evidence type="ECO:0000256" key="8">
    <source>
        <dbReference type="ARBA" id="ARBA00023004"/>
    </source>
</evidence>
<dbReference type="InterPro" id="IPR037066">
    <property type="entry name" value="Plug_dom_sf"/>
</dbReference>
<proteinExistence type="inferred from homology"/>
<evidence type="ECO:0000256" key="4">
    <source>
        <dbReference type="ARBA" id="ARBA00022452"/>
    </source>
</evidence>
<dbReference type="EMBL" id="JAASQR010000004">
    <property type="protein sequence ID" value="NIJ17987.1"/>
    <property type="molecule type" value="Genomic_DNA"/>
</dbReference>
<evidence type="ECO:0000256" key="1">
    <source>
        <dbReference type="ARBA" id="ARBA00004571"/>
    </source>
</evidence>
<keyword evidence="12 19" id="KW-0675">Receptor</keyword>
<evidence type="ECO:0000256" key="2">
    <source>
        <dbReference type="ARBA" id="ARBA00009810"/>
    </source>
</evidence>
<feature type="domain" description="TonB-dependent receptor plug" evidence="18">
    <location>
        <begin position="70"/>
        <end position="177"/>
    </location>
</feature>
<dbReference type="GO" id="GO:0038023">
    <property type="term" value="F:signaling receptor activity"/>
    <property type="evidence" value="ECO:0007669"/>
    <property type="project" value="InterPro"/>
</dbReference>
<evidence type="ECO:0000256" key="3">
    <source>
        <dbReference type="ARBA" id="ARBA00022448"/>
    </source>
</evidence>
<dbReference type="InterPro" id="IPR000531">
    <property type="entry name" value="Beta-barrel_TonB"/>
</dbReference>
<evidence type="ECO:0000256" key="16">
    <source>
        <dbReference type="SAM" id="SignalP"/>
    </source>
</evidence>
<keyword evidence="9" id="KW-0406">Ion transport</keyword>
<keyword evidence="10 15" id="KW-0798">TonB box</keyword>
<dbReference type="InterPro" id="IPR039426">
    <property type="entry name" value="TonB-dep_rcpt-like"/>
</dbReference>
<evidence type="ECO:0000256" key="13">
    <source>
        <dbReference type="ARBA" id="ARBA00023237"/>
    </source>
</evidence>
<comment type="similarity">
    <text evidence="2 14 15">Belongs to the TonB-dependent receptor family.</text>
</comment>
<feature type="domain" description="TonB-dependent receptor-like beta-barrel" evidence="17">
    <location>
        <begin position="254"/>
        <end position="704"/>
    </location>
</feature>
<dbReference type="GO" id="GO:0009279">
    <property type="term" value="C:cell outer membrane"/>
    <property type="evidence" value="ECO:0007669"/>
    <property type="project" value="UniProtKB-SubCell"/>
</dbReference>
<reference evidence="19 20" key="1">
    <citation type="submission" date="2020-03" db="EMBL/GenBank/DDBJ databases">
        <title>Genomic Encyclopedia of Type Strains, Phase IV (KMG-IV): sequencing the most valuable type-strain genomes for metagenomic binning, comparative biology and taxonomic classification.</title>
        <authorList>
            <person name="Goeker M."/>
        </authorList>
    </citation>
    <scope>NUCLEOTIDE SEQUENCE [LARGE SCALE GENOMIC DNA]</scope>
    <source>
        <strain evidence="19 20">DSM 21299</strain>
    </source>
</reference>
<keyword evidence="13 14" id="KW-0998">Cell outer membrane</keyword>
<dbReference type="Pfam" id="PF07715">
    <property type="entry name" value="Plug"/>
    <property type="match status" value="1"/>
</dbReference>
<dbReference type="CDD" id="cd01347">
    <property type="entry name" value="ligand_gated_channel"/>
    <property type="match status" value="1"/>
</dbReference>
<dbReference type="GO" id="GO:0015891">
    <property type="term" value="P:siderophore transport"/>
    <property type="evidence" value="ECO:0007669"/>
    <property type="project" value="InterPro"/>
</dbReference>
<keyword evidence="4 14" id="KW-1134">Transmembrane beta strand</keyword>
<keyword evidence="7 16" id="KW-0732">Signal</keyword>
<evidence type="ECO:0000256" key="9">
    <source>
        <dbReference type="ARBA" id="ARBA00023065"/>
    </source>
</evidence>
<keyword evidence="11 14" id="KW-0472">Membrane</keyword>
<dbReference type="RefSeq" id="WP_167304894.1">
    <property type="nucleotide sequence ID" value="NZ_JAASQR010000004.1"/>
</dbReference>
<dbReference type="FunFam" id="2.170.130.10:FF:000001">
    <property type="entry name" value="Catecholate siderophore TonB-dependent receptor"/>
    <property type="match status" value="1"/>
</dbReference>
<dbReference type="Pfam" id="PF00593">
    <property type="entry name" value="TonB_dep_Rec_b-barrel"/>
    <property type="match status" value="1"/>
</dbReference>
<evidence type="ECO:0000313" key="19">
    <source>
        <dbReference type="EMBL" id="NIJ17987.1"/>
    </source>
</evidence>
<evidence type="ECO:0000256" key="15">
    <source>
        <dbReference type="RuleBase" id="RU003357"/>
    </source>
</evidence>
<sequence>MASHKIVRRFLASGALATLAVGSNAGAVEGSPSTDAAPTAERAHTDESIVVTGIRLVDTSISATKSNTPLVETPQSISVVDLEDLRARSVLSLGDALTYTAGVFANTKGVTYGGDALAIRGFGNDGTTGAAPNTYIDGLRLGGTGYVSGGFDPYLYDRIEIVKGPASVLFGQSVPGGLVNMVSKRPKDEFGGELLLRIGSFDRKQVGIDVTGPLTASGDVTARIAGTWFETDDIYRFSHRNRVLIAPSLTWKIGEDTSLTVLTHYQDDDFDGSTLNWLPTIGTVIDNPNGTISRELFTGDPNYQRWDRETASAGYQFEHRFSDLLTFRQNLRYTHTKLDNRNIYINRLLADRRTASRQVFGLKEYADDLTIDNHAAFSFATGAVSHKLLVGLDWQRMKNGTDREVILNGRTLDVFAPVYFQTIGPRNFFRKQDYHPEQTGLYAQDQISLGDWRLLVGVRQDWASSKTYDYPTNRTLKTKNKALTTRVGLLYKFDNGLAPYASFSESFVPQYGTDARGTTFDPERGRQYELGVKYQPGDGKSMITASLFDLRRRNYVTPDPDNIGFGKQTGEVRMRGLELEANVDLTAGFSAVAAYTLLDSRVTSSNDTVSGINPETLAVEARRQQGLRLMAVPRHNASLWLNYASPVGVIIGAGARHSSFTYGDAANLSRVPAFTLFDASLRVDLGKWVPSLGGLELSVKANNLFDKTYVSSCAGIDRCYYGQARNGTIDLAWRW</sequence>
<keyword evidence="20" id="KW-1185">Reference proteome</keyword>
<evidence type="ECO:0000256" key="14">
    <source>
        <dbReference type="PROSITE-ProRule" id="PRU01360"/>
    </source>
</evidence>
<dbReference type="PANTHER" id="PTHR32552">
    <property type="entry name" value="FERRICHROME IRON RECEPTOR-RELATED"/>
    <property type="match status" value="1"/>
</dbReference>
<dbReference type="SUPFAM" id="SSF56935">
    <property type="entry name" value="Porins"/>
    <property type="match status" value="1"/>
</dbReference>